<dbReference type="Pfam" id="PF00155">
    <property type="entry name" value="Aminotran_1_2"/>
    <property type="match status" value="1"/>
</dbReference>
<feature type="domain" description="Aminotransferase class I/classII large" evidence="3">
    <location>
        <begin position="59"/>
        <end position="390"/>
    </location>
</feature>
<keyword evidence="2" id="KW-0808">Transferase</keyword>
<evidence type="ECO:0000313" key="7">
    <source>
        <dbReference type="Proteomes" id="UP001241110"/>
    </source>
</evidence>
<protein>
    <submittedName>
        <fullName evidence="4">Aminotransferase class I/II-fold pyridoxal phosphate-dependent enzyme</fullName>
    </submittedName>
</protein>
<accession>A0AAE3QGH0</accession>
<dbReference type="GO" id="GO:0030170">
    <property type="term" value="F:pyridoxal phosphate binding"/>
    <property type="evidence" value="ECO:0007669"/>
    <property type="project" value="InterPro"/>
</dbReference>
<dbReference type="InterPro" id="IPR015424">
    <property type="entry name" value="PyrdxlP-dep_Trfase"/>
</dbReference>
<gene>
    <name evidence="4" type="ORF">QNI16_00465</name>
    <name evidence="5" type="ORF">QNI19_21175</name>
</gene>
<dbReference type="Proteomes" id="UP001228581">
    <property type="component" value="Unassembled WGS sequence"/>
</dbReference>
<dbReference type="InterPro" id="IPR004839">
    <property type="entry name" value="Aminotransferase_I/II_large"/>
</dbReference>
<proteinExistence type="predicted"/>
<dbReference type="InterPro" id="IPR015421">
    <property type="entry name" value="PyrdxlP-dep_Trfase_major"/>
</dbReference>
<evidence type="ECO:0000313" key="6">
    <source>
        <dbReference type="Proteomes" id="UP001228581"/>
    </source>
</evidence>
<dbReference type="RefSeq" id="WP_313974722.1">
    <property type="nucleotide sequence ID" value="NZ_JASJOS010000001.1"/>
</dbReference>
<dbReference type="AlphaFoldDB" id="A0AAE3QGH0"/>
<comment type="caution">
    <text evidence="4">The sequence shown here is derived from an EMBL/GenBank/DDBJ whole genome shotgun (WGS) entry which is preliminary data.</text>
</comment>
<dbReference type="EMBL" id="JASJOS010000001">
    <property type="protein sequence ID" value="MDJ1478932.1"/>
    <property type="molecule type" value="Genomic_DNA"/>
</dbReference>
<dbReference type="EMBL" id="JASJOT010000015">
    <property type="protein sequence ID" value="MDJ1495465.1"/>
    <property type="molecule type" value="Genomic_DNA"/>
</dbReference>
<dbReference type="InterPro" id="IPR050087">
    <property type="entry name" value="AON_synthase_class-II"/>
</dbReference>
<organism evidence="4 7">
    <name type="scientific">Xanthocytophaga flava</name>
    <dbReference type="NCBI Taxonomy" id="3048013"/>
    <lineage>
        <taxon>Bacteria</taxon>
        <taxon>Pseudomonadati</taxon>
        <taxon>Bacteroidota</taxon>
        <taxon>Cytophagia</taxon>
        <taxon>Cytophagales</taxon>
        <taxon>Rhodocytophagaceae</taxon>
        <taxon>Xanthocytophaga</taxon>
    </lineage>
</organism>
<dbReference type="SUPFAM" id="SSF53383">
    <property type="entry name" value="PLP-dependent transferases"/>
    <property type="match status" value="1"/>
</dbReference>
<keyword evidence="4" id="KW-0032">Aminotransferase</keyword>
<reference evidence="4 6" key="1">
    <citation type="submission" date="2023-05" db="EMBL/GenBank/DDBJ databases">
        <authorList>
            <person name="Zhang X."/>
        </authorList>
    </citation>
    <scope>NUCLEOTIDE SEQUENCE</scope>
    <source>
        <strain evidence="5 6">DM2B3-1</strain>
        <strain evidence="4">YF14B1</strain>
    </source>
</reference>
<dbReference type="PANTHER" id="PTHR13693">
    <property type="entry name" value="CLASS II AMINOTRANSFERASE/8-AMINO-7-OXONONANOATE SYNTHASE"/>
    <property type="match status" value="1"/>
</dbReference>
<comment type="cofactor">
    <cofactor evidence="1">
        <name>pyridoxal 5'-phosphate</name>
        <dbReference type="ChEBI" id="CHEBI:597326"/>
    </cofactor>
</comment>
<dbReference type="InterPro" id="IPR015422">
    <property type="entry name" value="PyrdxlP-dep_Trfase_small"/>
</dbReference>
<keyword evidence="6" id="KW-1185">Reference proteome</keyword>
<dbReference type="Gene3D" id="3.40.640.10">
    <property type="entry name" value="Type I PLP-dependent aspartate aminotransferase-like (Major domain)"/>
    <property type="match status" value="1"/>
</dbReference>
<evidence type="ECO:0000313" key="4">
    <source>
        <dbReference type="EMBL" id="MDJ1478932.1"/>
    </source>
</evidence>
<evidence type="ECO:0000256" key="1">
    <source>
        <dbReference type="ARBA" id="ARBA00001933"/>
    </source>
</evidence>
<evidence type="ECO:0000313" key="5">
    <source>
        <dbReference type="EMBL" id="MDJ1495465.1"/>
    </source>
</evidence>
<dbReference type="Proteomes" id="UP001241110">
    <property type="component" value="Unassembled WGS sequence"/>
</dbReference>
<dbReference type="GO" id="GO:0008483">
    <property type="term" value="F:transaminase activity"/>
    <property type="evidence" value="ECO:0007669"/>
    <property type="project" value="UniProtKB-KW"/>
</dbReference>
<sequence>MAHGTPEGLEYRGSIFDKCYAVTKADQLRNTGIYPYFRAIQESEGPEVIMEGRKIVMAGSNNYLGLTTHPKVKEAAIKAIEQYGTSSSGSRFLTGTLDLHNELELKLAKFIGKEAALLFSTGYQTSQGVLFPLVGRSDYIFSDHENHASIVAGMLLARGALNTPVVRYHHNDMEDLEKRLQRVPAKAGKVIVTDGVFSTFGDIVPLNTLCSLAQKYNAQVLIDDAHSLGVLGEGGRGTASHYGLSHEVDLVFSTFSKTLASIGGFVGGEKRVIDYLKHESSAFMFSCSPSASATAAALAALHVLQTEPELIRKLHFNANVIRKGLQQMGYDVPDGQTAIVPVLLYDDAKACQLWQGLYDEGIFVNVFIAPAIPPGRAMLRTSLMASLEGNHLFRILEAYKKIGKRLRII</sequence>
<evidence type="ECO:0000259" key="3">
    <source>
        <dbReference type="Pfam" id="PF00155"/>
    </source>
</evidence>
<dbReference type="Gene3D" id="3.90.1150.10">
    <property type="entry name" value="Aspartate Aminotransferase, domain 1"/>
    <property type="match status" value="1"/>
</dbReference>
<name>A0AAE3QGH0_9BACT</name>
<dbReference type="PANTHER" id="PTHR13693:SF3">
    <property type="entry name" value="LD36009P"/>
    <property type="match status" value="1"/>
</dbReference>
<evidence type="ECO:0000256" key="2">
    <source>
        <dbReference type="ARBA" id="ARBA00022679"/>
    </source>
</evidence>